<dbReference type="InterPro" id="IPR011010">
    <property type="entry name" value="DNA_brk_join_enz"/>
</dbReference>
<organism evidence="2 3">
    <name type="scientific">Leucosporidium creatinivorum</name>
    <dbReference type="NCBI Taxonomy" id="106004"/>
    <lineage>
        <taxon>Eukaryota</taxon>
        <taxon>Fungi</taxon>
        <taxon>Dikarya</taxon>
        <taxon>Basidiomycota</taxon>
        <taxon>Pucciniomycotina</taxon>
        <taxon>Microbotryomycetes</taxon>
        <taxon>Leucosporidiales</taxon>
        <taxon>Leucosporidium</taxon>
    </lineage>
</organism>
<feature type="non-terminal residue" evidence="2">
    <location>
        <position position="248"/>
    </location>
</feature>
<dbReference type="InterPro" id="IPR013762">
    <property type="entry name" value="Integrase-like_cat_sf"/>
</dbReference>
<dbReference type="GO" id="GO:0003677">
    <property type="term" value="F:DNA binding"/>
    <property type="evidence" value="ECO:0007669"/>
    <property type="project" value="InterPro"/>
</dbReference>
<evidence type="ECO:0000313" key="2">
    <source>
        <dbReference type="EMBL" id="ORY83576.1"/>
    </source>
</evidence>
<accession>A0A1Y2FK21</accession>
<reference evidence="2 3" key="1">
    <citation type="submission" date="2016-07" db="EMBL/GenBank/DDBJ databases">
        <title>Pervasive Adenine N6-methylation of Active Genes in Fungi.</title>
        <authorList>
            <consortium name="DOE Joint Genome Institute"/>
            <person name="Mondo S.J."/>
            <person name="Dannebaum R.O."/>
            <person name="Kuo R.C."/>
            <person name="Labutti K."/>
            <person name="Haridas S."/>
            <person name="Kuo A."/>
            <person name="Salamov A."/>
            <person name="Ahrendt S.R."/>
            <person name="Lipzen A."/>
            <person name="Sullivan W."/>
            <person name="Andreopoulos W.B."/>
            <person name="Clum A."/>
            <person name="Lindquist E."/>
            <person name="Daum C."/>
            <person name="Ramamoorthy G.K."/>
            <person name="Gryganskyi A."/>
            <person name="Culley D."/>
            <person name="Magnuson J.K."/>
            <person name="James T.Y."/>
            <person name="O'Malley M.A."/>
            <person name="Stajich J.E."/>
            <person name="Spatafora J.W."/>
            <person name="Visel A."/>
            <person name="Grigoriev I.V."/>
        </authorList>
    </citation>
    <scope>NUCLEOTIDE SEQUENCE [LARGE SCALE GENOMIC DNA]</scope>
    <source>
        <strain evidence="2 3">62-1032</strain>
    </source>
</reference>
<dbReference type="SUPFAM" id="SSF56349">
    <property type="entry name" value="DNA breaking-rejoining enzymes"/>
    <property type="match status" value="1"/>
</dbReference>
<dbReference type="OrthoDB" id="3249498at2759"/>
<dbReference type="Proteomes" id="UP000193467">
    <property type="component" value="Unassembled WGS sequence"/>
</dbReference>
<dbReference type="InParanoid" id="A0A1Y2FK21"/>
<comment type="caution">
    <text evidence="2">The sequence shown here is derived from an EMBL/GenBank/DDBJ whole genome shotgun (WGS) entry which is preliminary data.</text>
</comment>
<feature type="non-terminal residue" evidence="2">
    <location>
        <position position="1"/>
    </location>
</feature>
<dbReference type="GO" id="GO:0006310">
    <property type="term" value="P:DNA recombination"/>
    <property type="evidence" value="ECO:0007669"/>
    <property type="project" value="UniProtKB-KW"/>
</dbReference>
<dbReference type="EMBL" id="MCGR01000019">
    <property type="protein sequence ID" value="ORY83576.1"/>
    <property type="molecule type" value="Genomic_DNA"/>
</dbReference>
<sequence length="248" mass="27532">VRTYKLSATPSVNSLVLFIAYLSRRLRSIDKVLSALAFHFKPLMSTWEKVRTHPRVLLALRGSLKLTAVPIKRSPPLLPSHLVSFATSTLASPSPSHDDILALAIAVIGFGALLRLGEMVEPSHLDDRDPRKYIKRTSAHLVELKEFHFHLPYHKADRSWRGSDVVIVAENSPPAFNLLGVVALYLRSRDRLHPSNPYLFIRADGSLPPRSWFVDRLRLHAPLVSGHGLRAGGATYLASIGTSASFIK</sequence>
<keyword evidence="3" id="KW-1185">Reference proteome</keyword>
<dbReference type="STRING" id="106004.A0A1Y2FK21"/>
<keyword evidence="1" id="KW-0233">DNA recombination</keyword>
<dbReference type="AlphaFoldDB" id="A0A1Y2FK21"/>
<proteinExistence type="predicted"/>
<evidence type="ECO:0000313" key="3">
    <source>
        <dbReference type="Proteomes" id="UP000193467"/>
    </source>
</evidence>
<dbReference type="GO" id="GO:0015074">
    <property type="term" value="P:DNA integration"/>
    <property type="evidence" value="ECO:0007669"/>
    <property type="project" value="InterPro"/>
</dbReference>
<evidence type="ECO:0000256" key="1">
    <source>
        <dbReference type="ARBA" id="ARBA00023172"/>
    </source>
</evidence>
<dbReference type="Gene3D" id="1.10.443.10">
    <property type="entry name" value="Intergrase catalytic core"/>
    <property type="match status" value="1"/>
</dbReference>
<name>A0A1Y2FK21_9BASI</name>
<gene>
    <name evidence="2" type="ORF">BCR35DRAFT_258712</name>
</gene>
<protein>
    <submittedName>
        <fullName evidence="2">Uncharacterized protein</fullName>
    </submittedName>
</protein>